<dbReference type="GO" id="GO:0005634">
    <property type="term" value="C:nucleus"/>
    <property type="evidence" value="ECO:0007669"/>
    <property type="project" value="UniProtKB-SubCell"/>
</dbReference>
<dbReference type="GO" id="GO:0003712">
    <property type="term" value="F:transcription coregulator activity"/>
    <property type="evidence" value="ECO:0007669"/>
    <property type="project" value="InterPro"/>
</dbReference>
<evidence type="ECO:0000256" key="8">
    <source>
        <dbReference type="ARBA" id="ARBA00023242"/>
    </source>
</evidence>
<evidence type="ECO:0000256" key="3">
    <source>
        <dbReference type="ARBA" id="ARBA00011837"/>
    </source>
</evidence>
<dbReference type="InterPro" id="IPR036529">
    <property type="entry name" value="KIX_dom_sf"/>
</dbReference>
<reference evidence="12 13" key="1">
    <citation type="submission" date="2017-07" db="EMBL/GenBank/DDBJ databases">
        <authorList>
            <person name="Talla V."/>
            <person name="Backstrom N."/>
        </authorList>
    </citation>
    <scope>NUCLEOTIDE SEQUENCE [LARGE SCALE GENOMIC DNA]</scope>
</reference>
<evidence type="ECO:0000256" key="6">
    <source>
        <dbReference type="ARBA" id="ARBA00023159"/>
    </source>
</evidence>
<proteinExistence type="inferred from homology"/>
<evidence type="ECO:0000259" key="11">
    <source>
        <dbReference type="Pfam" id="PF09606"/>
    </source>
</evidence>
<name>A0A5E4Q7K7_9NEOP</name>
<keyword evidence="13" id="KW-1185">Reference proteome</keyword>
<evidence type="ECO:0000313" key="13">
    <source>
        <dbReference type="Proteomes" id="UP000324832"/>
    </source>
</evidence>
<comment type="function">
    <text evidence="10">Component of the Mediator complex, a coactivator involved in the regulated transcription of nearly all RNA polymerase II-dependent genes. Mediator functions as a bridge to convey information from gene-specific regulatory proteins to the basal RNA polymerase II transcription machinery. Mediator is recruited to promoters by direct interactions with regulatory proteins and serves as a scaffold for the assembly of a functional preinitiation complex with RNA polymerase II and the general transcription factors.</text>
</comment>
<feature type="domain" description="Mediator of RNA polymerase II transcription subunit 15 N-terminal" evidence="11">
    <location>
        <begin position="13"/>
        <end position="81"/>
    </location>
</feature>
<dbReference type="SUPFAM" id="SSF47040">
    <property type="entry name" value="Kix domain of CBP (creb binding protein)"/>
    <property type="match status" value="1"/>
</dbReference>
<evidence type="ECO:0000256" key="10">
    <source>
        <dbReference type="RuleBase" id="RU364148"/>
    </source>
</evidence>
<protein>
    <recommendedName>
        <fullName evidence="4 10">Mediator of RNA polymerase II transcription subunit 15</fullName>
    </recommendedName>
    <alternativeName>
        <fullName evidence="9 10">Mediator complex subunit 15</fullName>
    </alternativeName>
</protein>
<dbReference type="Pfam" id="PF09606">
    <property type="entry name" value="Med15_N"/>
    <property type="match status" value="1"/>
</dbReference>
<dbReference type="InterPro" id="IPR019087">
    <property type="entry name" value="Med15_N"/>
</dbReference>
<evidence type="ECO:0000256" key="1">
    <source>
        <dbReference type="ARBA" id="ARBA00004123"/>
    </source>
</evidence>
<gene>
    <name evidence="10" type="primary">MED15</name>
    <name evidence="12" type="ORF">LSINAPIS_LOCUS5426</name>
</gene>
<dbReference type="EMBL" id="FZQP02001559">
    <property type="protein sequence ID" value="VVC93178.1"/>
    <property type="molecule type" value="Genomic_DNA"/>
</dbReference>
<evidence type="ECO:0000256" key="5">
    <source>
        <dbReference type="ARBA" id="ARBA00023015"/>
    </source>
</evidence>
<dbReference type="GO" id="GO:0006355">
    <property type="term" value="P:regulation of DNA-templated transcription"/>
    <property type="evidence" value="ECO:0007669"/>
    <property type="project" value="InterPro"/>
</dbReference>
<dbReference type="FunFam" id="1.10.246.20:FF:000002">
    <property type="entry name" value="Mediator of RNA polymerase II transcription subunit 15"/>
    <property type="match status" value="1"/>
</dbReference>
<dbReference type="AlphaFoldDB" id="A0A5E4Q7K7"/>
<evidence type="ECO:0000256" key="4">
    <source>
        <dbReference type="ARBA" id="ARBA00019613"/>
    </source>
</evidence>
<dbReference type="Proteomes" id="UP000324832">
    <property type="component" value="Unassembled WGS sequence"/>
</dbReference>
<sequence>MDNTKFNTMAADDNNWRTQSARQTMVAKIEEVIQRSGMQVARNSSEMENHVFMKAKTREEYMNMIAKLILHHNPNRIKEAQTCKCKIKISLVQEIKCQTKVDSSLRGQTVNQAWLQILLMLYKTWRHKAQETK</sequence>
<keyword evidence="7 10" id="KW-0804">Transcription</keyword>
<evidence type="ECO:0000256" key="2">
    <source>
        <dbReference type="ARBA" id="ARBA00009807"/>
    </source>
</evidence>
<accession>A0A5E4Q7K7</accession>
<comment type="subunit">
    <text evidence="3 10">Component of the Mediator complex.</text>
</comment>
<evidence type="ECO:0000313" key="12">
    <source>
        <dbReference type="EMBL" id="VVC93178.1"/>
    </source>
</evidence>
<organism evidence="12 13">
    <name type="scientific">Leptidea sinapis</name>
    <dbReference type="NCBI Taxonomy" id="189913"/>
    <lineage>
        <taxon>Eukaryota</taxon>
        <taxon>Metazoa</taxon>
        <taxon>Ecdysozoa</taxon>
        <taxon>Arthropoda</taxon>
        <taxon>Hexapoda</taxon>
        <taxon>Insecta</taxon>
        <taxon>Pterygota</taxon>
        <taxon>Neoptera</taxon>
        <taxon>Endopterygota</taxon>
        <taxon>Lepidoptera</taxon>
        <taxon>Glossata</taxon>
        <taxon>Ditrysia</taxon>
        <taxon>Papilionoidea</taxon>
        <taxon>Pieridae</taxon>
        <taxon>Dismorphiinae</taxon>
        <taxon>Leptidea</taxon>
    </lineage>
</organism>
<evidence type="ECO:0000256" key="9">
    <source>
        <dbReference type="ARBA" id="ARBA00032016"/>
    </source>
</evidence>
<comment type="similarity">
    <text evidence="2 10">Belongs to the Mediator complex subunit 15 family.</text>
</comment>
<keyword evidence="5 10" id="KW-0805">Transcription regulation</keyword>
<keyword evidence="8 10" id="KW-0539">Nucleus</keyword>
<dbReference type="Gene3D" id="1.10.246.20">
    <property type="entry name" value="Coactivator CBP, KIX domain"/>
    <property type="match status" value="1"/>
</dbReference>
<keyword evidence="6 10" id="KW-0010">Activator</keyword>
<comment type="subcellular location">
    <subcellularLocation>
        <location evidence="1 10">Nucleus</location>
    </subcellularLocation>
</comment>
<evidence type="ECO:0000256" key="7">
    <source>
        <dbReference type="ARBA" id="ARBA00023163"/>
    </source>
</evidence>